<name>A0A0E9V7Y2_ANGAN</name>
<dbReference type="AlphaFoldDB" id="A0A0E9V7Y2"/>
<reference evidence="1" key="2">
    <citation type="journal article" date="2015" name="Fish Shellfish Immunol.">
        <title>Early steps in the European eel (Anguilla anguilla)-Vibrio vulnificus interaction in the gills: Role of the RtxA13 toxin.</title>
        <authorList>
            <person name="Callol A."/>
            <person name="Pajuelo D."/>
            <person name="Ebbesson L."/>
            <person name="Teles M."/>
            <person name="MacKenzie S."/>
            <person name="Amaro C."/>
        </authorList>
    </citation>
    <scope>NUCLEOTIDE SEQUENCE</scope>
</reference>
<organism evidence="1">
    <name type="scientific">Anguilla anguilla</name>
    <name type="common">European freshwater eel</name>
    <name type="synonym">Muraena anguilla</name>
    <dbReference type="NCBI Taxonomy" id="7936"/>
    <lineage>
        <taxon>Eukaryota</taxon>
        <taxon>Metazoa</taxon>
        <taxon>Chordata</taxon>
        <taxon>Craniata</taxon>
        <taxon>Vertebrata</taxon>
        <taxon>Euteleostomi</taxon>
        <taxon>Actinopterygii</taxon>
        <taxon>Neopterygii</taxon>
        <taxon>Teleostei</taxon>
        <taxon>Anguilliformes</taxon>
        <taxon>Anguillidae</taxon>
        <taxon>Anguilla</taxon>
    </lineage>
</organism>
<reference evidence="1" key="1">
    <citation type="submission" date="2014-11" db="EMBL/GenBank/DDBJ databases">
        <authorList>
            <person name="Amaro Gonzalez C."/>
        </authorList>
    </citation>
    <scope>NUCLEOTIDE SEQUENCE</scope>
</reference>
<protein>
    <submittedName>
        <fullName evidence="1">Uncharacterized protein</fullName>
    </submittedName>
</protein>
<accession>A0A0E9V7Y2</accession>
<dbReference type="EMBL" id="GBXM01035007">
    <property type="protein sequence ID" value="JAH73570.1"/>
    <property type="molecule type" value="Transcribed_RNA"/>
</dbReference>
<evidence type="ECO:0000313" key="1">
    <source>
        <dbReference type="EMBL" id="JAH73570.1"/>
    </source>
</evidence>
<sequence length="30" mass="3602">MVKLKLQIDARYILNGNCKKTCHFFYGRQL</sequence>
<proteinExistence type="predicted"/>